<accession>A0A1H5WZU5</accession>
<organism evidence="3 4">
    <name type="scientific">Vibrio hangzhouensis</name>
    <dbReference type="NCBI Taxonomy" id="462991"/>
    <lineage>
        <taxon>Bacteria</taxon>
        <taxon>Pseudomonadati</taxon>
        <taxon>Pseudomonadota</taxon>
        <taxon>Gammaproteobacteria</taxon>
        <taxon>Vibrionales</taxon>
        <taxon>Vibrionaceae</taxon>
        <taxon>Vibrio</taxon>
    </lineage>
</organism>
<keyword evidence="1" id="KW-0732">Signal</keyword>
<protein>
    <recommendedName>
        <fullName evidence="2">DUF11 domain-containing protein</fullName>
    </recommendedName>
</protein>
<evidence type="ECO:0000256" key="1">
    <source>
        <dbReference type="SAM" id="SignalP"/>
    </source>
</evidence>
<gene>
    <name evidence="3" type="ORF">SAMN04488244_106126</name>
</gene>
<feature type="chain" id="PRO_5009288898" description="DUF11 domain-containing protein" evidence="1">
    <location>
        <begin position="31"/>
        <end position="779"/>
    </location>
</feature>
<proteinExistence type="predicted"/>
<sequence>MKHLIHSQQNKLLSCMLIGASALYGQTAFAAEDDAKFYPQLNNQECLADYSDMGLNCTANDVRVSQVVNIKGVKPGTFPPEPDDSGDPVSCRPGDPVTFFADVEVVTTANERYDYAVWLPGGSYSPQEPSTPEQEKVCSVLIGDNRDPNSASGWIDGLSFEFDVDKKAGTQTPLDYCTDISKASPYSGVHTYYEQLITMTCLDDDGSGKADFNYCMSWNQRAEAECNATTPSPAGAPSKCRCDIFDVDILIDPPGIVKTLESSTPLDEPGGNFIFKVSIENINPNSSLFITSLTDYLDFNNAGTFGEVIDLWGPTETPAGDGVYLIENSTACPKPAPGGSYEILAKQIYTCQFTLKVVADDLPDLPVGYLEIDDIVKASIENQFGAPVLDGDSCPAALSAIDGDHCSEVKTVKVNNVSPDIDVTKTVSPTQLAETGPGATASVTYTVTVKNTSTKDALIITESDISDNPYALTSSEKAPCVGTLAIGASCVMTYTRGGLVGNSGDSIVNTATVYAVDNENDPTNDSGTATVVFTDVPGALDLTKTPNKNSVLESGEDVVFTFVITNESPTDRVQLKSMVDTVFGTIFDDSSYQGTCSFYNTWLEPAGDSVSCTITKFLIGEPSDPDHENWATVTGVSDDNETLTATDNAIVSYEDVPTDFTLNIGLAFEFSISITNNSDFEPITLDAFNLGGVPFKGGLTGGGFEVINIDCPEYTDLPYEIGILGELNCSFRVNVLNPATSDFSLVEGGDDVELIISDNDGNTAAQPSYNVKVQAVPNL</sequence>
<evidence type="ECO:0000313" key="4">
    <source>
        <dbReference type="Proteomes" id="UP000236721"/>
    </source>
</evidence>
<dbReference type="InterPro" id="IPR001434">
    <property type="entry name" value="OmcB-like_DUF11"/>
</dbReference>
<reference evidence="4" key="1">
    <citation type="submission" date="2016-10" db="EMBL/GenBank/DDBJ databases">
        <authorList>
            <person name="Varghese N."/>
            <person name="Submissions S."/>
        </authorList>
    </citation>
    <scope>NUCLEOTIDE SEQUENCE [LARGE SCALE GENOMIC DNA]</scope>
    <source>
        <strain evidence="4">CGMCC 1.7062</strain>
    </source>
</reference>
<feature type="domain" description="DUF11" evidence="2">
    <location>
        <begin position="420"/>
        <end position="531"/>
    </location>
</feature>
<dbReference type="AlphaFoldDB" id="A0A1H5WZU5"/>
<keyword evidence="4" id="KW-1185">Reference proteome</keyword>
<feature type="signal peptide" evidence="1">
    <location>
        <begin position="1"/>
        <end position="30"/>
    </location>
</feature>
<name>A0A1H5WZU5_9VIBR</name>
<dbReference type="Pfam" id="PF01345">
    <property type="entry name" value="DUF11"/>
    <property type="match status" value="1"/>
</dbReference>
<dbReference type="Proteomes" id="UP000236721">
    <property type="component" value="Unassembled WGS sequence"/>
</dbReference>
<evidence type="ECO:0000313" key="3">
    <source>
        <dbReference type="EMBL" id="SEG04526.1"/>
    </source>
</evidence>
<evidence type="ECO:0000259" key="2">
    <source>
        <dbReference type="Pfam" id="PF01345"/>
    </source>
</evidence>
<dbReference type="EMBL" id="FNVG01000006">
    <property type="protein sequence ID" value="SEG04526.1"/>
    <property type="molecule type" value="Genomic_DNA"/>
</dbReference>